<dbReference type="RefSeq" id="WP_135462087.1">
    <property type="nucleotide sequence ID" value="NZ_SRLC01000001.1"/>
</dbReference>
<feature type="domain" description="RelA/SpoT" evidence="1">
    <location>
        <begin position="61"/>
        <end position="196"/>
    </location>
</feature>
<dbReference type="AlphaFoldDB" id="A0A4Z0Q5S5"/>
<dbReference type="CDD" id="cd05399">
    <property type="entry name" value="NT_Rel-Spo_like"/>
    <property type="match status" value="1"/>
</dbReference>
<name>A0A4Z0Q5S5_9BACT</name>
<dbReference type="PANTHER" id="PTHR41773">
    <property type="entry name" value="GTP PYROPHOSPHATASE-RELATED"/>
    <property type="match status" value="1"/>
</dbReference>
<evidence type="ECO:0000313" key="3">
    <source>
        <dbReference type="Proteomes" id="UP000297549"/>
    </source>
</evidence>
<dbReference type="EMBL" id="SRLC01000001">
    <property type="protein sequence ID" value="TGE24503.1"/>
    <property type="molecule type" value="Genomic_DNA"/>
</dbReference>
<sequence>MKKPTVEAKIEPVEIDINHKINEFRTYYDDNYDYLLSASEVFKTLISALIVDSAPSTTVSFRIKEREECIDKFKRKYQKPLEEKAIDFQIKDHITDIIGLRIVCLYNDEIKLIQTHIEENFKRIEITDKISQLESTEDKFGYKGLHLDLMLNEQRNSLPEYSKFKDIQFELQIRTVIQDAWSILDHKIKYKKNIPTELKRGINRLSALFEIADEEFLRIKGVTQQAQQKAQTEITSGSKELEEQINVFKFIIIAQEHFPSYHFIEYKADGFVGDLLNLEPKFSTKDLIEALQNNKEAVEEYALDTHSYMNPYTVIRHCIYLLDKNKYKSLLYDSQIGKFEKNFKL</sequence>
<evidence type="ECO:0000259" key="1">
    <source>
        <dbReference type="SMART" id="SM00954"/>
    </source>
</evidence>
<dbReference type="Gene3D" id="3.30.460.10">
    <property type="entry name" value="Beta Polymerase, domain 2"/>
    <property type="match status" value="1"/>
</dbReference>
<organism evidence="2 3">
    <name type="scientific">Hymenobacter aquaticus</name>
    <dbReference type="NCBI Taxonomy" id="1867101"/>
    <lineage>
        <taxon>Bacteria</taxon>
        <taxon>Pseudomonadati</taxon>
        <taxon>Bacteroidota</taxon>
        <taxon>Cytophagia</taxon>
        <taxon>Cytophagales</taxon>
        <taxon>Hymenobacteraceae</taxon>
        <taxon>Hymenobacter</taxon>
    </lineage>
</organism>
<dbReference type="InterPro" id="IPR007685">
    <property type="entry name" value="RelA_SpoT"/>
</dbReference>
<dbReference type="Gene3D" id="1.10.287.860">
    <property type="entry name" value="Nucleotidyltransferase"/>
    <property type="match status" value="1"/>
</dbReference>
<protein>
    <submittedName>
        <fullName evidence="2">(P)ppGpp synthetase</fullName>
    </submittedName>
</protein>
<dbReference type="PANTHER" id="PTHR41773:SF1">
    <property type="entry name" value="RELA_SPOT DOMAIN-CONTAINING PROTEIN"/>
    <property type="match status" value="1"/>
</dbReference>
<dbReference type="InterPro" id="IPR043519">
    <property type="entry name" value="NT_sf"/>
</dbReference>
<dbReference type="Pfam" id="PF04607">
    <property type="entry name" value="RelA_SpoT"/>
    <property type="match status" value="1"/>
</dbReference>
<gene>
    <name evidence="2" type="ORF">E5K00_04635</name>
</gene>
<keyword evidence="3" id="KW-1185">Reference proteome</keyword>
<evidence type="ECO:0000313" key="2">
    <source>
        <dbReference type="EMBL" id="TGE24503.1"/>
    </source>
</evidence>
<dbReference type="GO" id="GO:0015969">
    <property type="term" value="P:guanosine tetraphosphate metabolic process"/>
    <property type="evidence" value="ECO:0007669"/>
    <property type="project" value="InterPro"/>
</dbReference>
<dbReference type="SMART" id="SM00954">
    <property type="entry name" value="RelA_SpoT"/>
    <property type="match status" value="1"/>
</dbReference>
<proteinExistence type="predicted"/>
<dbReference type="SUPFAM" id="SSF81301">
    <property type="entry name" value="Nucleotidyltransferase"/>
    <property type="match status" value="1"/>
</dbReference>
<accession>A0A4Z0Q5S5</accession>
<comment type="caution">
    <text evidence="2">The sequence shown here is derived from an EMBL/GenBank/DDBJ whole genome shotgun (WGS) entry which is preliminary data.</text>
</comment>
<reference evidence="2 3" key="1">
    <citation type="submission" date="2019-04" db="EMBL/GenBank/DDBJ databases">
        <authorList>
            <person name="Feng G."/>
            <person name="Zhang J."/>
            <person name="Zhu H."/>
        </authorList>
    </citation>
    <scope>NUCLEOTIDE SEQUENCE [LARGE SCALE GENOMIC DNA]</scope>
    <source>
        <strain evidence="2 3">JCM 31653</strain>
    </source>
</reference>
<dbReference type="Proteomes" id="UP000297549">
    <property type="component" value="Unassembled WGS sequence"/>
</dbReference>
<dbReference type="OrthoDB" id="9801824at2"/>